<reference evidence="2 3" key="1">
    <citation type="journal article" date="2014" name="PLoS Genet.">
        <title>Phylogenetically driven sequencing of extremely halophilic archaea reveals strategies for static and dynamic osmo-response.</title>
        <authorList>
            <person name="Becker E.A."/>
            <person name="Seitzer P.M."/>
            <person name="Tritt A."/>
            <person name="Larsen D."/>
            <person name="Krusor M."/>
            <person name="Yao A.I."/>
            <person name="Wu D."/>
            <person name="Madern D."/>
            <person name="Eisen J.A."/>
            <person name="Darling A.E."/>
            <person name="Facciotti M.T."/>
        </authorList>
    </citation>
    <scope>NUCLEOTIDE SEQUENCE [LARGE SCALE GENOMIC DNA]</scope>
    <source>
        <strain evidence="2 3">2-9-1</strain>
    </source>
</reference>
<comment type="caution">
    <text evidence="2">The sequence shown here is derived from an EMBL/GenBank/DDBJ whole genome shotgun (WGS) entry which is preliminary data.</text>
</comment>
<gene>
    <name evidence="2" type="ORF">C475_07856</name>
</gene>
<evidence type="ECO:0000256" key="1">
    <source>
        <dbReference type="SAM" id="MobiDB-lite"/>
    </source>
</evidence>
<dbReference type="Proteomes" id="UP000011626">
    <property type="component" value="Unassembled WGS sequence"/>
</dbReference>
<dbReference type="EMBL" id="AOIU01000018">
    <property type="protein sequence ID" value="ELZ26832.1"/>
    <property type="molecule type" value="Genomic_DNA"/>
</dbReference>
<sequence length="116" mass="12447">MSVVIGSDSSTATYRANPDDRRTMSPTVHALRNEIRVSVGRFEREVSSSFTKEALSAVCDAVDADVDTDGRPSKPAMRAAIREAVDGLDGESEAGGDSFRKADLQAIAEALRDDEQ</sequence>
<evidence type="ECO:0000313" key="2">
    <source>
        <dbReference type="EMBL" id="ELZ26832.1"/>
    </source>
</evidence>
<organism evidence="2 3">
    <name type="scientific">Halosimplex carlsbadense 2-9-1</name>
    <dbReference type="NCBI Taxonomy" id="797114"/>
    <lineage>
        <taxon>Archaea</taxon>
        <taxon>Methanobacteriati</taxon>
        <taxon>Methanobacteriota</taxon>
        <taxon>Stenosarchaea group</taxon>
        <taxon>Halobacteria</taxon>
        <taxon>Halobacteriales</taxon>
        <taxon>Haloarculaceae</taxon>
        <taxon>Halosimplex</taxon>
    </lineage>
</organism>
<feature type="region of interest" description="Disordered" evidence="1">
    <location>
        <begin position="1"/>
        <end position="25"/>
    </location>
</feature>
<accession>M0CWK2</accession>
<protein>
    <submittedName>
        <fullName evidence="2">Uncharacterized protein</fullName>
    </submittedName>
</protein>
<keyword evidence="3" id="KW-1185">Reference proteome</keyword>
<dbReference type="eggNOG" id="arCOG08171">
    <property type="taxonomic scope" value="Archaea"/>
</dbReference>
<dbReference type="AlphaFoldDB" id="M0CWK2"/>
<evidence type="ECO:0000313" key="3">
    <source>
        <dbReference type="Proteomes" id="UP000011626"/>
    </source>
</evidence>
<name>M0CWK2_9EURY</name>
<proteinExistence type="predicted"/>